<dbReference type="Proteomes" id="UP000821853">
    <property type="component" value="Unassembled WGS sequence"/>
</dbReference>
<comment type="caution">
    <text evidence="2">The sequence shown here is derived from an EMBL/GenBank/DDBJ whole genome shotgun (WGS) entry which is preliminary data.</text>
</comment>
<evidence type="ECO:0000313" key="3">
    <source>
        <dbReference type="Proteomes" id="UP000821853"/>
    </source>
</evidence>
<reference evidence="2 3" key="1">
    <citation type="journal article" date="2020" name="Cell">
        <title>Large-Scale Comparative Analyses of Tick Genomes Elucidate Their Genetic Diversity and Vector Capacities.</title>
        <authorList>
            <consortium name="Tick Genome and Microbiome Consortium (TIGMIC)"/>
            <person name="Jia N."/>
            <person name="Wang J."/>
            <person name="Shi W."/>
            <person name="Du L."/>
            <person name="Sun Y."/>
            <person name="Zhan W."/>
            <person name="Jiang J.F."/>
            <person name="Wang Q."/>
            <person name="Zhang B."/>
            <person name="Ji P."/>
            <person name="Bell-Sakyi L."/>
            <person name="Cui X.M."/>
            <person name="Yuan T.T."/>
            <person name="Jiang B.G."/>
            <person name="Yang W.F."/>
            <person name="Lam T.T."/>
            <person name="Chang Q.C."/>
            <person name="Ding S.J."/>
            <person name="Wang X.J."/>
            <person name="Zhu J.G."/>
            <person name="Ruan X.D."/>
            <person name="Zhao L."/>
            <person name="Wei J.T."/>
            <person name="Ye R.Z."/>
            <person name="Que T.C."/>
            <person name="Du C.H."/>
            <person name="Zhou Y.H."/>
            <person name="Cheng J.X."/>
            <person name="Dai P.F."/>
            <person name="Guo W.B."/>
            <person name="Han X.H."/>
            <person name="Huang E.J."/>
            <person name="Li L.F."/>
            <person name="Wei W."/>
            <person name="Gao Y.C."/>
            <person name="Liu J.Z."/>
            <person name="Shao H.Z."/>
            <person name="Wang X."/>
            <person name="Wang C.C."/>
            <person name="Yang T.C."/>
            <person name="Huo Q.B."/>
            <person name="Li W."/>
            <person name="Chen H.Y."/>
            <person name="Chen S.E."/>
            <person name="Zhou L.G."/>
            <person name="Ni X.B."/>
            <person name="Tian J.H."/>
            <person name="Sheng Y."/>
            <person name="Liu T."/>
            <person name="Pan Y.S."/>
            <person name="Xia L.Y."/>
            <person name="Li J."/>
            <person name="Zhao F."/>
            <person name="Cao W.C."/>
        </authorList>
    </citation>
    <scope>NUCLEOTIDE SEQUENCE [LARGE SCALE GENOMIC DNA]</scope>
    <source>
        <strain evidence="2">HaeL-2018</strain>
    </source>
</reference>
<dbReference type="Gene3D" id="3.40.50.2300">
    <property type="match status" value="1"/>
</dbReference>
<accession>A0A9J6GQK1</accession>
<dbReference type="EMBL" id="JABSTR010000008">
    <property type="protein sequence ID" value="KAH9376500.1"/>
    <property type="molecule type" value="Genomic_DNA"/>
</dbReference>
<name>A0A9J6GQK1_HAELO</name>
<evidence type="ECO:0000256" key="1">
    <source>
        <dbReference type="SAM" id="MobiDB-lite"/>
    </source>
</evidence>
<sequence>MVDSPCMRRRVQTLHHTANHPQPCVLPLGALSCTAPASALCRRVHDRYSVQPAEWGGDRAGSMGKIDDGTYRCPDGSSPERIKQRVISGVLGAASSVTSIQVANLLRLFKIPQVRTVALRRTSPLLLLALTDAFFSGQLSPPLHHFPSRQRVRRSGGGRRGREENRPRASRPKSLERCLCSDLQKAPSLPRLLYRKKGTRSS</sequence>
<gene>
    <name evidence="2" type="ORF">HPB48_006585</name>
</gene>
<dbReference type="VEuPathDB" id="VectorBase:HLOH_042563"/>
<proteinExistence type="predicted"/>
<feature type="region of interest" description="Disordered" evidence="1">
    <location>
        <begin position="145"/>
        <end position="177"/>
    </location>
</feature>
<dbReference type="OrthoDB" id="425344at2759"/>
<evidence type="ECO:0000313" key="2">
    <source>
        <dbReference type="EMBL" id="KAH9376500.1"/>
    </source>
</evidence>
<dbReference type="AlphaFoldDB" id="A0A9J6GQK1"/>
<protein>
    <submittedName>
        <fullName evidence="2">Uncharacterized protein</fullName>
    </submittedName>
</protein>
<organism evidence="2 3">
    <name type="scientific">Haemaphysalis longicornis</name>
    <name type="common">Bush tick</name>
    <dbReference type="NCBI Taxonomy" id="44386"/>
    <lineage>
        <taxon>Eukaryota</taxon>
        <taxon>Metazoa</taxon>
        <taxon>Ecdysozoa</taxon>
        <taxon>Arthropoda</taxon>
        <taxon>Chelicerata</taxon>
        <taxon>Arachnida</taxon>
        <taxon>Acari</taxon>
        <taxon>Parasitiformes</taxon>
        <taxon>Ixodida</taxon>
        <taxon>Ixodoidea</taxon>
        <taxon>Ixodidae</taxon>
        <taxon>Haemaphysalinae</taxon>
        <taxon>Haemaphysalis</taxon>
    </lineage>
</organism>
<feature type="compositionally biased region" description="Basic residues" evidence="1">
    <location>
        <begin position="146"/>
        <end position="159"/>
    </location>
</feature>
<keyword evidence="3" id="KW-1185">Reference proteome</keyword>